<dbReference type="InterPro" id="IPR001920">
    <property type="entry name" value="Asp/Glu_race"/>
</dbReference>
<organism evidence="3 4">
    <name type="scientific">Rhizobium subbaraonis</name>
    <dbReference type="NCBI Taxonomy" id="908946"/>
    <lineage>
        <taxon>Bacteria</taxon>
        <taxon>Pseudomonadati</taxon>
        <taxon>Pseudomonadota</taxon>
        <taxon>Alphaproteobacteria</taxon>
        <taxon>Hyphomicrobiales</taxon>
        <taxon>Rhizobiaceae</taxon>
        <taxon>Rhizobium/Agrobacterium group</taxon>
        <taxon>Rhizobium</taxon>
    </lineage>
</organism>
<dbReference type="PANTHER" id="PTHR21198">
    <property type="entry name" value="GLUTAMATE RACEMASE"/>
    <property type="match status" value="1"/>
</dbReference>
<evidence type="ECO:0000313" key="3">
    <source>
        <dbReference type="EMBL" id="SOC35426.1"/>
    </source>
</evidence>
<dbReference type="OrthoDB" id="9803739at2"/>
<dbReference type="InterPro" id="IPR015942">
    <property type="entry name" value="Asp/Glu/hydantoin_racemase"/>
</dbReference>
<dbReference type="InterPro" id="IPR004380">
    <property type="entry name" value="Asp_race"/>
</dbReference>
<evidence type="ECO:0000256" key="2">
    <source>
        <dbReference type="ARBA" id="ARBA00023235"/>
    </source>
</evidence>
<dbReference type="GO" id="GO:0047661">
    <property type="term" value="F:amino-acid racemase activity"/>
    <property type="evidence" value="ECO:0007669"/>
    <property type="project" value="InterPro"/>
</dbReference>
<dbReference type="RefSeq" id="WP_097135821.1">
    <property type="nucleotide sequence ID" value="NZ_OBQD01000001.1"/>
</dbReference>
<accession>A0A285U4H8</accession>
<reference evidence="3 4" key="1">
    <citation type="submission" date="2017-08" db="EMBL/GenBank/DDBJ databases">
        <authorList>
            <person name="de Groot N.N."/>
        </authorList>
    </citation>
    <scope>NUCLEOTIDE SEQUENCE [LARGE SCALE GENOMIC DNA]</scope>
    <source>
        <strain evidence="3 4">JC85</strain>
    </source>
</reference>
<evidence type="ECO:0000256" key="1">
    <source>
        <dbReference type="ARBA" id="ARBA00007847"/>
    </source>
</evidence>
<dbReference type="NCBIfam" id="TIGR00035">
    <property type="entry name" value="asp_race"/>
    <property type="match status" value="1"/>
</dbReference>
<protein>
    <submittedName>
        <fullName evidence="3">Aspartate racemase</fullName>
    </submittedName>
</protein>
<dbReference type="Gene3D" id="3.40.50.1860">
    <property type="match status" value="2"/>
</dbReference>
<comment type="similarity">
    <text evidence="1">Belongs to the aspartate/glutamate racemases family.</text>
</comment>
<dbReference type="EMBL" id="OBQD01000001">
    <property type="protein sequence ID" value="SOC35426.1"/>
    <property type="molecule type" value="Genomic_DNA"/>
</dbReference>
<dbReference type="PANTHER" id="PTHR21198:SF7">
    <property type="entry name" value="ASPARTATE-GLUTAMATE RACEMASE FAMILY"/>
    <property type="match status" value="1"/>
</dbReference>
<keyword evidence="4" id="KW-1185">Reference proteome</keyword>
<proteinExistence type="inferred from homology"/>
<dbReference type="Pfam" id="PF01177">
    <property type="entry name" value="Asp_Glu_race"/>
    <property type="match status" value="1"/>
</dbReference>
<dbReference type="Proteomes" id="UP000219167">
    <property type="component" value="Unassembled WGS sequence"/>
</dbReference>
<dbReference type="SUPFAM" id="SSF53681">
    <property type="entry name" value="Aspartate/glutamate racemase"/>
    <property type="match status" value="2"/>
</dbReference>
<sequence length="238" mass="25262">MKLIGMIGGLSWESSALYYRLLNQSAHSRLGGHHNARSVLYTLDFDGINRMAAEGRWKEVGEVLADAARRLEGAGADFVMITAVSGHAVADAVEAAMRVPLLHLADPLGEALGAQGITTVGLLGTRYTMEMDFFTDRLRDRFGLEVLVPPPDQRSALHTIIIEELTLGRVTPQARTTLLAIAGELASRGAGAIAVACTELPILAELDAYAVPAFDVVQLHVEAALERALAEPSAAPGG</sequence>
<name>A0A285U4H8_9HYPH</name>
<dbReference type="AlphaFoldDB" id="A0A285U4H8"/>
<keyword evidence="2" id="KW-0413">Isomerase</keyword>
<evidence type="ECO:0000313" key="4">
    <source>
        <dbReference type="Proteomes" id="UP000219167"/>
    </source>
</evidence>
<gene>
    <name evidence="3" type="ORF">SAMN05892877_101350</name>
</gene>